<keyword evidence="3" id="KW-0804">Transcription</keyword>
<sequence>MKLETLNEVKAWFMNLYSNCVAQFNEKKLNRVNTIVKAVTNYIDENYPNPSISPESIADHVNISSNYLRTIFKNTVNKSLSIYISEVRFNKAKFLLETTDLTVSEISTAVGFSNTNYFYTAFKKNYGISPNHYRNTYKST</sequence>
<dbReference type="GO" id="GO:0043565">
    <property type="term" value="F:sequence-specific DNA binding"/>
    <property type="evidence" value="ECO:0007669"/>
    <property type="project" value="InterPro"/>
</dbReference>
<dbReference type="GO" id="GO:0003700">
    <property type="term" value="F:DNA-binding transcription factor activity"/>
    <property type="evidence" value="ECO:0007669"/>
    <property type="project" value="InterPro"/>
</dbReference>
<feature type="domain" description="HTH araC/xylS-type" evidence="4">
    <location>
        <begin position="37"/>
        <end position="136"/>
    </location>
</feature>
<organism evidence="5 6">
    <name type="scientific">Clostridium aciditolerans</name>
    <dbReference type="NCBI Taxonomy" id="339861"/>
    <lineage>
        <taxon>Bacteria</taxon>
        <taxon>Bacillati</taxon>
        <taxon>Bacillota</taxon>
        <taxon>Clostridia</taxon>
        <taxon>Eubacteriales</taxon>
        <taxon>Clostridiaceae</taxon>
        <taxon>Clostridium</taxon>
    </lineage>
</organism>
<dbReference type="EMBL" id="JAEEGB010000015">
    <property type="protein sequence ID" value="MBI6873799.1"/>
    <property type="molecule type" value="Genomic_DNA"/>
</dbReference>
<gene>
    <name evidence="5" type="ORF">I6U51_13925</name>
</gene>
<evidence type="ECO:0000313" key="5">
    <source>
        <dbReference type="EMBL" id="MBI6873799.1"/>
    </source>
</evidence>
<evidence type="ECO:0000313" key="6">
    <source>
        <dbReference type="Proteomes" id="UP000622687"/>
    </source>
</evidence>
<keyword evidence="2" id="KW-0238">DNA-binding</keyword>
<comment type="caution">
    <text evidence="5">The sequence shown here is derived from an EMBL/GenBank/DDBJ whole genome shotgun (WGS) entry which is preliminary data.</text>
</comment>
<evidence type="ECO:0000259" key="4">
    <source>
        <dbReference type="PROSITE" id="PS01124"/>
    </source>
</evidence>
<dbReference type="InterPro" id="IPR009057">
    <property type="entry name" value="Homeodomain-like_sf"/>
</dbReference>
<name>A0A934HXF1_9CLOT</name>
<keyword evidence="6" id="KW-1185">Reference proteome</keyword>
<accession>A0A934HXF1</accession>
<dbReference type="Gene3D" id="1.10.10.60">
    <property type="entry name" value="Homeodomain-like"/>
    <property type="match status" value="2"/>
</dbReference>
<proteinExistence type="predicted"/>
<dbReference type="AlphaFoldDB" id="A0A934HXF1"/>
<evidence type="ECO:0000256" key="1">
    <source>
        <dbReference type="ARBA" id="ARBA00023015"/>
    </source>
</evidence>
<protein>
    <submittedName>
        <fullName evidence="5">Helix-turn-helix transcriptional regulator</fullName>
    </submittedName>
</protein>
<dbReference type="InterPro" id="IPR020449">
    <property type="entry name" value="Tscrpt_reg_AraC-type_HTH"/>
</dbReference>
<dbReference type="RefSeq" id="WP_211143223.1">
    <property type="nucleotide sequence ID" value="NZ_JAEEGB010000015.1"/>
</dbReference>
<dbReference type="SUPFAM" id="SSF46689">
    <property type="entry name" value="Homeodomain-like"/>
    <property type="match status" value="1"/>
</dbReference>
<keyword evidence="1" id="KW-0805">Transcription regulation</keyword>
<dbReference type="Pfam" id="PF12833">
    <property type="entry name" value="HTH_18"/>
    <property type="match status" value="1"/>
</dbReference>
<dbReference type="PANTHER" id="PTHR43280:SF2">
    <property type="entry name" value="HTH-TYPE TRANSCRIPTIONAL REGULATOR EXSA"/>
    <property type="match status" value="1"/>
</dbReference>
<dbReference type="InterPro" id="IPR018060">
    <property type="entry name" value="HTH_AraC"/>
</dbReference>
<evidence type="ECO:0000256" key="2">
    <source>
        <dbReference type="ARBA" id="ARBA00023125"/>
    </source>
</evidence>
<dbReference type="Proteomes" id="UP000622687">
    <property type="component" value="Unassembled WGS sequence"/>
</dbReference>
<dbReference type="PROSITE" id="PS01124">
    <property type="entry name" value="HTH_ARAC_FAMILY_2"/>
    <property type="match status" value="1"/>
</dbReference>
<dbReference type="PRINTS" id="PR00032">
    <property type="entry name" value="HTHARAC"/>
</dbReference>
<reference evidence="5" key="1">
    <citation type="submission" date="2020-12" db="EMBL/GenBank/DDBJ databases">
        <title>Clostridium thailandense sp. nov., a novel acetogenic bacterium isolated from peat land soil in Thailand.</title>
        <authorList>
            <person name="Chaikitkaew S."/>
            <person name="Birkeland N.K."/>
        </authorList>
    </citation>
    <scope>NUCLEOTIDE SEQUENCE</scope>
    <source>
        <strain evidence="5">DSM 17425</strain>
    </source>
</reference>
<evidence type="ECO:0000256" key="3">
    <source>
        <dbReference type="ARBA" id="ARBA00023163"/>
    </source>
</evidence>
<dbReference type="SMART" id="SM00342">
    <property type="entry name" value="HTH_ARAC"/>
    <property type="match status" value="1"/>
</dbReference>
<dbReference type="PANTHER" id="PTHR43280">
    <property type="entry name" value="ARAC-FAMILY TRANSCRIPTIONAL REGULATOR"/>
    <property type="match status" value="1"/>
</dbReference>